<accession>A0A1Y2UER3</accession>
<sequence>MAIRINKQHKTIMDKMPDVIRSEYKFRNLILAGVMAGMLSVTEPKGKQKKHPHHFHNRPVKWAEHGDIGYEQYWNLDRTNGLFVPRVTTLFSNGSATAAKLTFINNVRIAHAPLRELNEASERTSKMMTVLDTTKMLQLKEFGSSELHAAMATFTIPNCNKGTLDDAISEMSKLISKLVKALKDASNNQNGLQLYDDDGNPVQFVGALMTIEVTINQKKLHSMDPDGLFHPHVHLVLLTSDDLDEVDGRKRLFSYWQGLNSNYVLSPDAFNLEHAYDNGETDDARIVSEATKYAAKPSMYKILPTIKNTQNMKTYDQFALETFVELFKAIKGRQLKRNYGLLLEATGFINWITDGVSVKYQGNDPRHPDNERINILNAIMSGSFDESKVHVPDIMTNSYTVKPTGGYERLTLSDDEMVYANSLLLQGSTWEIPANIKWPNNKKADTYKWLLEHFVFIKPGISGLIDQANTWLQALDRRMNWVHYHVLDPDEKLDKTIKIRKQIDDVHRWLNMLNTIESIEGPDATTIQTHDYHAVYKHVSLMQLMDAHHAKLVRDNNNKLTGVTFDKPDVEKQLVQTYSSDDDPLQYWNGSTSFLPYGILQEYAFWQRRTLQEFKDDRLQHTPTKTIDLVSKMDGNTMQKWLDKSLKVKPKKQLSFHQMFVAGSPQNPLLTDDKLDELCNLFDDGTAGDTDELFV</sequence>
<dbReference type="RefSeq" id="WP_086136090.1">
    <property type="nucleotide sequence ID" value="NZ_MIMF01000385.1"/>
</dbReference>
<dbReference type="EMBL" id="MIMV01000242">
    <property type="protein sequence ID" value="OTA81715.1"/>
    <property type="molecule type" value="Genomic_DNA"/>
</dbReference>
<evidence type="ECO:0000313" key="2">
    <source>
        <dbReference type="EMBL" id="OTA81715.1"/>
    </source>
</evidence>
<dbReference type="Proteomes" id="UP000194286">
    <property type="component" value="Unassembled WGS sequence"/>
</dbReference>
<dbReference type="Proteomes" id="UP000194219">
    <property type="component" value="Unassembled WGS sequence"/>
</dbReference>
<organism evidence="1 4">
    <name type="scientific">Limosilactobacillus reuteri</name>
    <name type="common">Lactobacillus reuteri</name>
    <dbReference type="NCBI Taxonomy" id="1598"/>
    <lineage>
        <taxon>Bacteria</taxon>
        <taxon>Bacillati</taxon>
        <taxon>Bacillota</taxon>
        <taxon>Bacilli</taxon>
        <taxon>Lactobacillales</taxon>
        <taxon>Lactobacillaceae</taxon>
        <taxon>Limosilactobacillus</taxon>
    </lineage>
</organism>
<evidence type="ECO:0000313" key="1">
    <source>
        <dbReference type="EMBL" id="OTA81409.1"/>
    </source>
</evidence>
<evidence type="ECO:0000313" key="3">
    <source>
        <dbReference type="Proteomes" id="UP000194219"/>
    </source>
</evidence>
<dbReference type="AlphaFoldDB" id="A0A1Y2UER3"/>
<evidence type="ECO:0008006" key="5">
    <source>
        <dbReference type="Google" id="ProtNLM"/>
    </source>
</evidence>
<gene>
    <name evidence="1" type="ORF">BHL82_09875</name>
    <name evidence="2" type="ORF">BHL83_09445</name>
</gene>
<reference evidence="2 3" key="2">
    <citation type="submission" date="2016-09" db="EMBL/GenBank/DDBJ databases">
        <title>Lactobacillus reuteri KLR3006, genome sequencing and assembly.</title>
        <authorList>
            <person name="Lee J.-Y."/>
            <person name="Kim E.B."/>
            <person name="Choi Y.-J."/>
        </authorList>
    </citation>
    <scope>NUCLEOTIDE SEQUENCE [LARGE SCALE GENOMIC DNA]</scope>
    <source>
        <strain evidence="2 3">KLR3006</strain>
    </source>
</reference>
<dbReference type="EMBL" id="MIMU01000140">
    <property type="protein sequence ID" value="OTA81409.1"/>
    <property type="molecule type" value="Genomic_DNA"/>
</dbReference>
<evidence type="ECO:0000313" key="4">
    <source>
        <dbReference type="Proteomes" id="UP000194286"/>
    </source>
</evidence>
<reference evidence="1 4" key="1">
    <citation type="submission" date="2016-09" db="EMBL/GenBank/DDBJ databases">
        <title>Lactobacillus reuteri KLR3005, genome sequencing and assembly.</title>
        <authorList>
            <person name="Lee J.-Y."/>
            <person name="Kim E.B."/>
            <person name="Choi Y.-J."/>
        </authorList>
    </citation>
    <scope>NUCLEOTIDE SEQUENCE [LARGE SCALE GENOMIC DNA]</scope>
    <source>
        <strain evidence="1 4">KLR3005</strain>
    </source>
</reference>
<proteinExistence type="predicted"/>
<protein>
    <recommendedName>
        <fullName evidence="5">Replication protein</fullName>
    </recommendedName>
</protein>
<comment type="caution">
    <text evidence="1">The sequence shown here is derived from an EMBL/GenBank/DDBJ whole genome shotgun (WGS) entry which is preliminary data.</text>
</comment>
<name>A0A1Y2UER3_LIMRT</name>